<dbReference type="GO" id="GO:0005524">
    <property type="term" value="F:ATP binding"/>
    <property type="evidence" value="ECO:0007669"/>
    <property type="project" value="UniProtKB-UniRule"/>
</dbReference>
<evidence type="ECO:0000313" key="12">
    <source>
        <dbReference type="Proteomes" id="UP000274922"/>
    </source>
</evidence>
<dbReference type="EMBL" id="ML014236">
    <property type="protein sequence ID" value="RKP00079.1"/>
    <property type="molecule type" value="Genomic_DNA"/>
</dbReference>
<feature type="domain" description="Protein kinase" evidence="10">
    <location>
        <begin position="19"/>
        <end position="265"/>
    </location>
</feature>
<name>A0A4V1IUC5_9FUNG</name>
<dbReference type="STRING" id="1555241.A0A4V1IUC5"/>
<dbReference type="Pfam" id="PF00069">
    <property type="entry name" value="Pkinase"/>
    <property type="match status" value="1"/>
</dbReference>
<keyword evidence="12" id="KW-1185">Reference proteome</keyword>
<feature type="non-terminal residue" evidence="11">
    <location>
        <position position="267"/>
    </location>
</feature>
<dbReference type="InterPro" id="IPR017348">
    <property type="entry name" value="PIM1/2/3"/>
</dbReference>
<dbReference type="InterPro" id="IPR008271">
    <property type="entry name" value="Ser/Thr_kinase_AS"/>
</dbReference>
<evidence type="ECO:0000256" key="8">
    <source>
        <dbReference type="PROSITE-ProRule" id="PRU10141"/>
    </source>
</evidence>
<accession>A0A4V1IUC5</accession>
<comment type="similarity">
    <text evidence="9">Belongs to the protein kinase superfamily.</text>
</comment>
<dbReference type="InterPro" id="IPR011009">
    <property type="entry name" value="Kinase-like_dom_sf"/>
</dbReference>
<evidence type="ECO:0000256" key="9">
    <source>
        <dbReference type="RuleBase" id="RU000304"/>
    </source>
</evidence>
<feature type="binding site" evidence="7">
    <location>
        <position position="91"/>
    </location>
    <ligand>
        <name>ATP</name>
        <dbReference type="ChEBI" id="CHEBI:30616"/>
    </ligand>
</feature>
<keyword evidence="4" id="KW-0418">Kinase</keyword>
<gene>
    <name evidence="11" type="ORF">CXG81DRAFT_13654</name>
</gene>
<dbReference type="Proteomes" id="UP000274922">
    <property type="component" value="Unassembled WGS sequence"/>
</dbReference>
<dbReference type="GO" id="GO:0043066">
    <property type="term" value="P:negative regulation of apoptotic process"/>
    <property type="evidence" value="ECO:0007669"/>
    <property type="project" value="InterPro"/>
</dbReference>
<evidence type="ECO:0000313" key="11">
    <source>
        <dbReference type="EMBL" id="RKP00079.1"/>
    </source>
</evidence>
<evidence type="ECO:0000256" key="5">
    <source>
        <dbReference type="ARBA" id="ARBA00022840"/>
    </source>
</evidence>
<evidence type="ECO:0000256" key="7">
    <source>
        <dbReference type="PIRSR" id="PIRSR037993-2"/>
    </source>
</evidence>
<protein>
    <recommendedName>
        <fullName evidence="10">Protein kinase domain-containing protein</fullName>
    </recommendedName>
</protein>
<dbReference type="GO" id="GO:0004674">
    <property type="term" value="F:protein serine/threonine kinase activity"/>
    <property type="evidence" value="ECO:0007669"/>
    <property type="project" value="UniProtKB-KW"/>
</dbReference>
<dbReference type="PANTHER" id="PTHR24346:SF30">
    <property type="entry name" value="MATERNAL EMBRYONIC LEUCINE ZIPPER KINASE"/>
    <property type="match status" value="1"/>
</dbReference>
<dbReference type="FunFam" id="3.30.200.20:FF:000003">
    <property type="entry name" value="Non-specific serine/threonine protein kinase"/>
    <property type="match status" value="1"/>
</dbReference>
<dbReference type="Gene3D" id="1.10.510.10">
    <property type="entry name" value="Transferase(Phosphotransferase) domain 1"/>
    <property type="match status" value="1"/>
</dbReference>
<dbReference type="PANTHER" id="PTHR24346">
    <property type="entry name" value="MAP/MICROTUBULE AFFINITY-REGULATING KINASE"/>
    <property type="match status" value="1"/>
</dbReference>
<dbReference type="PROSITE" id="PS50011">
    <property type="entry name" value="PROTEIN_KINASE_DOM"/>
    <property type="match status" value="1"/>
</dbReference>
<dbReference type="PROSITE" id="PS00107">
    <property type="entry name" value="PROTEIN_KINASE_ATP"/>
    <property type="match status" value="1"/>
</dbReference>
<evidence type="ECO:0000256" key="3">
    <source>
        <dbReference type="ARBA" id="ARBA00022741"/>
    </source>
</evidence>
<dbReference type="InterPro" id="IPR017441">
    <property type="entry name" value="Protein_kinase_ATP_BS"/>
</dbReference>
<dbReference type="SMART" id="SM00220">
    <property type="entry name" value="S_TKc"/>
    <property type="match status" value="1"/>
</dbReference>
<evidence type="ECO:0000256" key="2">
    <source>
        <dbReference type="ARBA" id="ARBA00022679"/>
    </source>
</evidence>
<evidence type="ECO:0000256" key="6">
    <source>
        <dbReference type="PIRSR" id="PIRSR037993-1"/>
    </source>
</evidence>
<keyword evidence="2" id="KW-0808">Transferase</keyword>
<dbReference type="OrthoDB" id="504170at2759"/>
<keyword evidence="5 7" id="KW-0067">ATP-binding</keyword>
<dbReference type="CDD" id="cd14003">
    <property type="entry name" value="STKc_AMPK-like"/>
    <property type="match status" value="1"/>
</dbReference>
<organism evidence="11 12">
    <name type="scientific">Caulochytrium protostelioides</name>
    <dbReference type="NCBI Taxonomy" id="1555241"/>
    <lineage>
        <taxon>Eukaryota</taxon>
        <taxon>Fungi</taxon>
        <taxon>Fungi incertae sedis</taxon>
        <taxon>Chytridiomycota</taxon>
        <taxon>Chytridiomycota incertae sedis</taxon>
        <taxon>Chytridiomycetes</taxon>
        <taxon>Caulochytriales</taxon>
        <taxon>Caulochytriaceae</taxon>
        <taxon>Caulochytrium</taxon>
    </lineage>
</organism>
<keyword evidence="3 8" id="KW-0547">Nucleotide-binding</keyword>
<dbReference type="InterPro" id="IPR000719">
    <property type="entry name" value="Prot_kinase_dom"/>
</dbReference>
<proteinExistence type="inferred from homology"/>
<dbReference type="PIRSF" id="PIRSF037993">
    <property type="entry name" value="STPK_Pim-1"/>
    <property type="match status" value="1"/>
</dbReference>
<evidence type="ECO:0000256" key="1">
    <source>
        <dbReference type="ARBA" id="ARBA00022527"/>
    </source>
</evidence>
<feature type="binding site" evidence="7 8">
    <location>
        <position position="48"/>
    </location>
    <ligand>
        <name>ATP</name>
        <dbReference type="ChEBI" id="CHEBI:30616"/>
    </ligand>
</feature>
<evidence type="ECO:0000259" key="10">
    <source>
        <dbReference type="PROSITE" id="PS50011"/>
    </source>
</evidence>
<dbReference type="GO" id="GO:0005737">
    <property type="term" value="C:cytoplasm"/>
    <property type="evidence" value="ECO:0007669"/>
    <property type="project" value="TreeGrafter"/>
</dbReference>
<dbReference type="AlphaFoldDB" id="A0A4V1IUC5"/>
<keyword evidence="1 9" id="KW-0723">Serine/threonine-protein kinase</keyword>
<dbReference type="SUPFAM" id="SSF56112">
    <property type="entry name" value="Protein kinase-like (PK-like)"/>
    <property type="match status" value="1"/>
</dbReference>
<sequence>MSELARSLLDDNPSHVGNYRIGRTIGEGSFGKVKAGVHLPTGVPVAIKIVDKTHLPVVVREIESWRYMHHPHIVQLYEVLRTESRIYMVTELCRGGEVFDLVCRHGRLPEAEACRLFSQIVRGVQHCHDNRLVHRDLKLENILLTQDGDVKIIDFGFTKEYNDRTLLDTYCGSVSYAAPEMITGKRYAGPAADVWSLGIILYALLCGYLPFDDDADTEVHAKVLRLEYTLPAHLSPEAADLITRILQLDAAQRLSLAQIQSHPWFQA</sequence>
<dbReference type="FunFam" id="1.10.510.10:FF:000571">
    <property type="entry name" value="Maternal embryonic leucine zipper kinase"/>
    <property type="match status" value="1"/>
</dbReference>
<dbReference type="PROSITE" id="PS00108">
    <property type="entry name" value="PROTEIN_KINASE_ST"/>
    <property type="match status" value="1"/>
</dbReference>
<feature type="active site" description="Proton acceptor" evidence="6">
    <location>
        <position position="136"/>
    </location>
</feature>
<reference evidence="12" key="1">
    <citation type="journal article" date="2018" name="Nat. Microbiol.">
        <title>Leveraging single-cell genomics to expand the fungal tree of life.</title>
        <authorList>
            <person name="Ahrendt S.R."/>
            <person name="Quandt C.A."/>
            <person name="Ciobanu D."/>
            <person name="Clum A."/>
            <person name="Salamov A."/>
            <person name="Andreopoulos B."/>
            <person name="Cheng J.F."/>
            <person name="Woyke T."/>
            <person name="Pelin A."/>
            <person name="Henrissat B."/>
            <person name="Reynolds N.K."/>
            <person name="Benny G.L."/>
            <person name="Smith M.E."/>
            <person name="James T.Y."/>
            <person name="Grigoriev I.V."/>
        </authorList>
    </citation>
    <scope>NUCLEOTIDE SEQUENCE [LARGE SCALE GENOMIC DNA]</scope>
    <source>
        <strain evidence="12">ATCC 52028</strain>
    </source>
</reference>
<dbReference type="GO" id="GO:0035556">
    <property type="term" value="P:intracellular signal transduction"/>
    <property type="evidence" value="ECO:0007669"/>
    <property type="project" value="TreeGrafter"/>
</dbReference>
<evidence type="ECO:0000256" key="4">
    <source>
        <dbReference type="ARBA" id="ARBA00022777"/>
    </source>
</evidence>